<comment type="caution">
    <text evidence="1">The sequence shown here is derived from an EMBL/GenBank/DDBJ whole genome shotgun (WGS) entry which is preliminary data.</text>
</comment>
<sequence length="63" mass="6996">MASERNGSYKVLWLEEASAHIALVSRAHVLGNARAKLSSVERDLSFGEDFPPDLRSAMCYADR</sequence>
<evidence type="ECO:0000313" key="2">
    <source>
        <dbReference type="Proteomes" id="UP000324222"/>
    </source>
</evidence>
<proteinExistence type="predicted"/>
<evidence type="ECO:0000313" key="1">
    <source>
        <dbReference type="EMBL" id="MPC75009.1"/>
    </source>
</evidence>
<name>A0A5B7HZ80_PORTR</name>
<dbReference type="EMBL" id="VSRR010040179">
    <property type="protein sequence ID" value="MPC75009.1"/>
    <property type="molecule type" value="Genomic_DNA"/>
</dbReference>
<protein>
    <submittedName>
        <fullName evidence="1">Uncharacterized protein</fullName>
    </submittedName>
</protein>
<dbReference type="Proteomes" id="UP000324222">
    <property type="component" value="Unassembled WGS sequence"/>
</dbReference>
<reference evidence="1 2" key="1">
    <citation type="submission" date="2019-05" db="EMBL/GenBank/DDBJ databases">
        <title>Another draft genome of Portunus trituberculatus and its Hox gene families provides insights of decapod evolution.</title>
        <authorList>
            <person name="Jeong J.-H."/>
            <person name="Song I."/>
            <person name="Kim S."/>
            <person name="Choi T."/>
            <person name="Kim D."/>
            <person name="Ryu S."/>
            <person name="Kim W."/>
        </authorList>
    </citation>
    <scope>NUCLEOTIDE SEQUENCE [LARGE SCALE GENOMIC DNA]</scope>
    <source>
        <tissue evidence="1">Muscle</tissue>
    </source>
</reference>
<accession>A0A5B7HZ80</accession>
<keyword evidence="2" id="KW-1185">Reference proteome</keyword>
<gene>
    <name evidence="1" type="ORF">E2C01_069392</name>
</gene>
<dbReference type="AlphaFoldDB" id="A0A5B7HZ80"/>
<organism evidence="1 2">
    <name type="scientific">Portunus trituberculatus</name>
    <name type="common">Swimming crab</name>
    <name type="synonym">Neptunus trituberculatus</name>
    <dbReference type="NCBI Taxonomy" id="210409"/>
    <lineage>
        <taxon>Eukaryota</taxon>
        <taxon>Metazoa</taxon>
        <taxon>Ecdysozoa</taxon>
        <taxon>Arthropoda</taxon>
        <taxon>Crustacea</taxon>
        <taxon>Multicrustacea</taxon>
        <taxon>Malacostraca</taxon>
        <taxon>Eumalacostraca</taxon>
        <taxon>Eucarida</taxon>
        <taxon>Decapoda</taxon>
        <taxon>Pleocyemata</taxon>
        <taxon>Brachyura</taxon>
        <taxon>Eubrachyura</taxon>
        <taxon>Portunoidea</taxon>
        <taxon>Portunidae</taxon>
        <taxon>Portuninae</taxon>
        <taxon>Portunus</taxon>
    </lineage>
</organism>